<feature type="compositionally biased region" description="Polar residues" evidence="1">
    <location>
        <begin position="57"/>
        <end position="67"/>
    </location>
</feature>
<feature type="compositionally biased region" description="Low complexity" evidence="1">
    <location>
        <begin position="19"/>
        <end position="37"/>
    </location>
</feature>
<keyword evidence="3" id="KW-1185">Reference proteome</keyword>
<protein>
    <submittedName>
        <fullName evidence="2">Uncharacterized protein</fullName>
    </submittedName>
</protein>
<feature type="compositionally biased region" description="Low complexity" evidence="1">
    <location>
        <begin position="102"/>
        <end position="119"/>
    </location>
</feature>
<accession>A0A2G8S3L0</accession>
<feature type="region of interest" description="Disordered" evidence="1">
    <location>
        <begin position="17"/>
        <end position="71"/>
    </location>
</feature>
<proteinExistence type="predicted"/>
<organism evidence="2 3">
    <name type="scientific">Ganoderma sinense ZZ0214-1</name>
    <dbReference type="NCBI Taxonomy" id="1077348"/>
    <lineage>
        <taxon>Eukaryota</taxon>
        <taxon>Fungi</taxon>
        <taxon>Dikarya</taxon>
        <taxon>Basidiomycota</taxon>
        <taxon>Agaricomycotina</taxon>
        <taxon>Agaricomycetes</taxon>
        <taxon>Polyporales</taxon>
        <taxon>Polyporaceae</taxon>
        <taxon>Ganoderma</taxon>
    </lineage>
</organism>
<dbReference type="Proteomes" id="UP000230002">
    <property type="component" value="Unassembled WGS sequence"/>
</dbReference>
<feature type="compositionally biased region" description="Acidic residues" evidence="1">
    <location>
        <begin position="394"/>
        <end position="407"/>
    </location>
</feature>
<feature type="region of interest" description="Disordered" evidence="1">
    <location>
        <begin position="229"/>
        <end position="248"/>
    </location>
</feature>
<evidence type="ECO:0000256" key="1">
    <source>
        <dbReference type="SAM" id="MobiDB-lite"/>
    </source>
</evidence>
<evidence type="ECO:0000313" key="2">
    <source>
        <dbReference type="EMBL" id="PIL28373.1"/>
    </source>
</evidence>
<name>A0A2G8S3L0_9APHY</name>
<feature type="region of interest" description="Disordered" evidence="1">
    <location>
        <begin position="352"/>
        <end position="407"/>
    </location>
</feature>
<feature type="region of interest" description="Disordered" evidence="1">
    <location>
        <begin position="191"/>
        <end position="214"/>
    </location>
</feature>
<feature type="region of interest" description="Disordered" evidence="1">
    <location>
        <begin position="95"/>
        <end position="124"/>
    </location>
</feature>
<dbReference type="AlphaFoldDB" id="A0A2G8S3L0"/>
<feature type="compositionally biased region" description="Acidic residues" evidence="1">
    <location>
        <begin position="352"/>
        <end position="371"/>
    </location>
</feature>
<dbReference type="EMBL" id="AYKW01000024">
    <property type="protein sequence ID" value="PIL28373.1"/>
    <property type="molecule type" value="Genomic_DNA"/>
</dbReference>
<dbReference type="OrthoDB" id="10633332at2759"/>
<evidence type="ECO:0000313" key="3">
    <source>
        <dbReference type="Proteomes" id="UP000230002"/>
    </source>
</evidence>
<comment type="caution">
    <text evidence="2">The sequence shown here is derived from an EMBL/GenBank/DDBJ whole genome shotgun (WGS) entry which is preliminary data.</text>
</comment>
<sequence length="418" mass="45935">MHQPPVADALAYFDTGVWPTEESSSDSPCSSSDTASYSEHEGSLETSGEYIEDSVTEDVSGSSSLPTGQADGNWVENFKFASEDDLLAWVRSLPDMGDETTEGGSSPSTSNTLASSSTLPQPPPMPICAVDQEIPLHYIPPPAEYRYAVRGRRVRDTEDLRKNIVNSLRWQRYYATEPCTFLPTYERDLPPKRKLLGTPPRKTDNRGKLDPPASVYKYTLDSDDDATSLSTCQRGTHPGDHKNTSGYSASELFGPDADTVKVARCEPIRPRAPVDLCELTTLEHTLRLRTRTDEATKLGPSATATVKIRADPRAVEFWKASVNEFVEAAQSAKLDEDTARLEAELKAFFEEAADHDEDDDLEAVEIPDAESEVGAGADVSFESEYAPTTVSESSSEESDSEDGEGVFDYEQWVADCQW</sequence>
<reference evidence="2 3" key="1">
    <citation type="journal article" date="2015" name="Sci. Rep.">
        <title>Chromosome-level genome map provides insights into diverse defense mechanisms in the medicinal fungus Ganoderma sinense.</title>
        <authorList>
            <person name="Zhu Y."/>
            <person name="Xu J."/>
            <person name="Sun C."/>
            <person name="Zhou S."/>
            <person name="Xu H."/>
            <person name="Nelson D.R."/>
            <person name="Qian J."/>
            <person name="Song J."/>
            <person name="Luo H."/>
            <person name="Xiang L."/>
            <person name="Li Y."/>
            <person name="Xu Z."/>
            <person name="Ji A."/>
            <person name="Wang L."/>
            <person name="Lu S."/>
            <person name="Hayward A."/>
            <person name="Sun W."/>
            <person name="Li X."/>
            <person name="Schwartz D.C."/>
            <person name="Wang Y."/>
            <person name="Chen S."/>
        </authorList>
    </citation>
    <scope>NUCLEOTIDE SEQUENCE [LARGE SCALE GENOMIC DNA]</scope>
    <source>
        <strain evidence="2 3">ZZ0214-1</strain>
    </source>
</reference>
<gene>
    <name evidence="2" type="ORF">GSI_09524</name>
</gene>